<dbReference type="InterPro" id="IPR006182">
    <property type="entry name" value="FliF_N_dom"/>
</dbReference>
<keyword evidence="8" id="KW-0812">Transmembrane</keyword>
<evidence type="ECO:0000256" key="8">
    <source>
        <dbReference type="RuleBase" id="RU364102"/>
    </source>
</evidence>
<evidence type="ECO:0000313" key="11">
    <source>
        <dbReference type="Proteomes" id="UP001295420"/>
    </source>
</evidence>
<evidence type="ECO:0000256" key="3">
    <source>
        <dbReference type="ARBA" id="ARBA00022729"/>
    </source>
</evidence>
<keyword evidence="4 8" id="KW-0472">Membrane</keyword>
<dbReference type="EMBL" id="CAKMTQ010000021">
    <property type="protein sequence ID" value="CAH1530480.1"/>
    <property type="molecule type" value="Genomic_DNA"/>
</dbReference>
<keyword evidence="5 8" id="KW-0564">Palmitate</keyword>
<reference evidence="10" key="1">
    <citation type="submission" date="2022-01" db="EMBL/GenBank/DDBJ databases">
        <authorList>
            <person name="Lagorce A."/>
        </authorList>
    </citation>
    <scope>NUCLEOTIDE SEQUENCE</scope>
    <source>
        <strain evidence="10">Th15_F1_D04</strain>
    </source>
</reference>
<evidence type="ECO:0000259" key="9">
    <source>
        <dbReference type="Pfam" id="PF01514"/>
    </source>
</evidence>
<name>A0AAU9Q5N4_9VIBR</name>
<gene>
    <name evidence="10" type="ORF">THF1D04_280054</name>
</gene>
<organism evidence="10 11">
    <name type="scientific">Vibrio owensii</name>
    <dbReference type="NCBI Taxonomy" id="696485"/>
    <lineage>
        <taxon>Bacteria</taxon>
        <taxon>Pseudomonadati</taxon>
        <taxon>Pseudomonadota</taxon>
        <taxon>Gammaproteobacteria</taxon>
        <taxon>Vibrionales</taxon>
        <taxon>Vibrionaceae</taxon>
        <taxon>Vibrio</taxon>
    </lineage>
</organism>
<dbReference type="PANTHER" id="PTHR30046">
    <property type="entry name" value="FLAGELLAR M-RING PROTEIN"/>
    <property type="match status" value="1"/>
</dbReference>
<dbReference type="InterPro" id="IPR003282">
    <property type="entry name" value="T3SS_SctJ"/>
</dbReference>
<proteinExistence type="inferred from homology"/>
<keyword evidence="6 8" id="KW-0998">Cell outer membrane</keyword>
<dbReference type="InterPro" id="IPR043427">
    <property type="entry name" value="YscJ/FliF"/>
</dbReference>
<dbReference type="PROSITE" id="PS51257">
    <property type="entry name" value="PROKAR_LIPOPROTEIN"/>
    <property type="match status" value="1"/>
</dbReference>
<dbReference type="PRINTS" id="PR01338">
    <property type="entry name" value="TYPE3OMKPROT"/>
</dbReference>
<dbReference type="RefSeq" id="WP_409931145.1">
    <property type="nucleotide sequence ID" value="NZ_CAKMTQ010000021.1"/>
</dbReference>
<evidence type="ECO:0000256" key="2">
    <source>
        <dbReference type="ARBA" id="ARBA00009509"/>
    </source>
</evidence>
<comment type="subcellular location">
    <subcellularLocation>
        <location evidence="1">Cell outer membrane</location>
        <topology evidence="1">Lipid-anchor</topology>
    </subcellularLocation>
</comment>
<evidence type="ECO:0000256" key="6">
    <source>
        <dbReference type="ARBA" id="ARBA00023237"/>
    </source>
</evidence>
<feature type="transmembrane region" description="Helical" evidence="8">
    <location>
        <begin position="226"/>
        <end position="247"/>
    </location>
</feature>
<feature type="domain" description="Flagellar M-ring N-terminal" evidence="9">
    <location>
        <begin position="28"/>
        <end position="187"/>
    </location>
</feature>
<keyword evidence="7 8" id="KW-0449">Lipoprotein</keyword>
<accession>A0AAU9Q5N4</accession>
<evidence type="ECO:0000256" key="4">
    <source>
        <dbReference type="ARBA" id="ARBA00023136"/>
    </source>
</evidence>
<protein>
    <recommendedName>
        <fullName evidence="8">Lipoprotein</fullName>
    </recommendedName>
</protein>
<comment type="similarity">
    <text evidence="2 8">Belongs to the YscJ lipoprotein family.</text>
</comment>
<dbReference type="GO" id="GO:0009306">
    <property type="term" value="P:protein secretion"/>
    <property type="evidence" value="ECO:0007669"/>
    <property type="project" value="InterPro"/>
</dbReference>
<dbReference type="Proteomes" id="UP001295420">
    <property type="component" value="Unassembled WGS sequence"/>
</dbReference>
<dbReference type="AlphaFoldDB" id="A0AAU9Q5N4"/>
<dbReference type="Gene3D" id="3.30.70.1530">
    <property type="entry name" value="Hypothetical protein rpa1041"/>
    <property type="match status" value="1"/>
</dbReference>
<dbReference type="InterPro" id="IPR045851">
    <property type="entry name" value="AMP-bd_C_sf"/>
</dbReference>
<keyword evidence="3 8" id="KW-0732">Signal</keyword>
<evidence type="ECO:0000256" key="5">
    <source>
        <dbReference type="ARBA" id="ARBA00023139"/>
    </source>
</evidence>
<evidence type="ECO:0000256" key="1">
    <source>
        <dbReference type="ARBA" id="ARBA00004459"/>
    </source>
</evidence>
<dbReference type="PANTHER" id="PTHR30046:SF2">
    <property type="entry name" value="YOP PROTEINS TRANSLOCATION LIPOPROTEIN J"/>
    <property type="match status" value="1"/>
</dbReference>
<dbReference type="Gene3D" id="3.30.300.30">
    <property type="match status" value="1"/>
</dbReference>
<evidence type="ECO:0000256" key="7">
    <source>
        <dbReference type="ARBA" id="ARBA00023288"/>
    </source>
</evidence>
<evidence type="ECO:0000313" key="10">
    <source>
        <dbReference type="EMBL" id="CAH1530480.1"/>
    </source>
</evidence>
<sequence length="269" mass="29625">MLKSLRAFSDLTRLFMGILLVLLAGCSEQVELNSGLLERDANAVLGALSEKNISAVKRMDKSGVTILVDSNQMGKALRVLSIAGLPKAPHDSLGSMFPNDGVISTPLEEQARYIHALSQELEYTLSEIDGVVLARVHVVLPEKIAPGEPISPASASVFIKHQTVLDPDVIKTRIQRLVAGSIPGLIDNKNKLSVVFVPVQKTEPPVEMQKFGPFWLSPQNYYLKDVMTVTLIFVTLLAASTLLFLMYQKGVFTPKKLNLREFKFPVKKK</sequence>
<comment type="caution">
    <text evidence="10">The sequence shown here is derived from an EMBL/GenBank/DDBJ whole genome shotgun (WGS) entry which is preliminary data.</text>
</comment>
<dbReference type="NCBIfam" id="TIGR02544">
    <property type="entry name" value="III_secr_YscJ"/>
    <property type="match status" value="1"/>
</dbReference>
<dbReference type="GO" id="GO:0009279">
    <property type="term" value="C:cell outer membrane"/>
    <property type="evidence" value="ECO:0007669"/>
    <property type="project" value="UniProtKB-SubCell"/>
</dbReference>
<dbReference type="Pfam" id="PF01514">
    <property type="entry name" value="YscJ_FliF"/>
    <property type="match status" value="1"/>
</dbReference>
<keyword evidence="8" id="KW-1133">Transmembrane helix</keyword>